<dbReference type="InterPro" id="IPR041581">
    <property type="entry name" value="Glyoxalase_6"/>
</dbReference>
<dbReference type="OrthoDB" id="4211373at2"/>
<feature type="domain" description="Glyoxalase-like" evidence="1">
    <location>
        <begin position="12"/>
        <end position="126"/>
    </location>
</feature>
<dbReference type="Pfam" id="PF18029">
    <property type="entry name" value="Glyoxalase_6"/>
    <property type="match status" value="1"/>
</dbReference>
<dbReference type="RefSeq" id="WP_090475176.1">
    <property type="nucleotide sequence ID" value="NZ_LT629710.1"/>
</dbReference>
<dbReference type="CDD" id="cd06587">
    <property type="entry name" value="VOC"/>
    <property type="match status" value="1"/>
</dbReference>
<evidence type="ECO:0000313" key="3">
    <source>
        <dbReference type="Proteomes" id="UP000198741"/>
    </source>
</evidence>
<dbReference type="PANTHER" id="PTHR35908">
    <property type="entry name" value="HYPOTHETICAL FUSION PROTEIN"/>
    <property type="match status" value="1"/>
</dbReference>
<protein>
    <recommendedName>
        <fullName evidence="1">Glyoxalase-like domain-containing protein</fullName>
    </recommendedName>
</protein>
<proteinExistence type="predicted"/>
<name>A0A1H0KEF6_9ACTN</name>
<dbReference type="Proteomes" id="UP000198741">
    <property type="component" value="Chromosome I"/>
</dbReference>
<dbReference type="Gene3D" id="3.10.180.10">
    <property type="entry name" value="2,3-Dihydroxybiphenyl 1,2-Dioxygenase, domain 1"/>
    <property type="match status" value="1"/>
</dbReference>
<evidence type="ECO:0000259" key="1">
    <source>
        <dbReference type="Pfam" id="PF18029"/>
    </source>
</evidence>
<keyword evidence="3" id="KW-1185">Reference proteome</keyword>
<dbReference type="EMBL" id="LT629710">
    <property type="protein sequence ID" value="SDO54173.1"/>
    <property type="molecule type" value="Genomic_DNA"/>
</dbReference>
<dbReference type="InterPro" id="IPR029068">
    <property type="entry name" value="Glyas_Bleomycin-R_OHBP_Dase"/>
</dbReference>
<accession>A0A1H0KEF6</accession>
<dbReference type="AlphaFoldDB" id="A0A1H0KEF6"/>
<organism evidence="2 3">
    <name type="scientific">Nakamurella panacisegetis</name>
    <dbReference type="NCBI Taxonomy" id="1090615"/>
    <lineage>
        <taxon>Bacteria</taxon>
        <taxon>Bacillati</taxon>
        <taxon>Actinomycetota</taxon>
        <taxon>Actinomycetes</taxon>
        <taxon>Nakamurellales</taxon>
        <taxon>Nakamurellaceae</taxon>
        <taxon>Nakamurella</taxon>
    </lineage>
</organism>
<reference evidence="2 3" key="1">
    <citation type="submission" date="2016-10" db="EMBL/GenBank/DDBJ databases">
        <authorList>
            <person name="de Groot N.N."/>
        </authorList>
    </citation>
    <scope>NUCLEOTIDE SEQUENCE [LARGE SCALE GENOMIC DNA]</scope>
    <source>
        <strain evidence="3">P4-7,KCTC 19426,CECT 7604</strain>
    </source>
</reference>
<gene>
    <name evidence="2" type="ORF">SAMN04515671_1271</name>
</gene>
<sequence length="127" mass="13768">MTAGPSLTLWGVVLGSPDPVALASFYERLLDWERRSGEDPTWVTSGPRGSDARPGLSFQLEENHVPPAWPAEPGEQQMQIHLDILVDDLDAAGEKATALGATLAGFQPQEDVRVYLDPAGHPFCLFT</sequence>
<dbReference type="PANTHER" id="PTHR35908:SF1">
    <property type="entry name" value="CONSERVED PROTEIN"/>
    <property type="match status" value="1"/>
</dbReference>
<dbReference type="SUPFAM" id="SSF54593">
    <property type="entry name" value="Glyoxalase/Bleomycin resistance protein/Dihydroxybiphenyl dioxygenase"/>
    <property type="match status" value="1"/>
</dbReference>
<evidence type="ECO:0000313" key="2">
    <source>
        <dbReference type="EMBL" id="SDO54173.1"/>
    </source>
</evidence>
<dbReference type="STRING" id="1090615.SAMN04515671_1271"/>